<proteinExistence type="predicted"/>
<organism evidence="3 4">
    <name type="scientific">Scheffersomyces spartinae</name>
    <dbReference type="NCBI Taxonomy" id="45513"/>
    <lineage>
        <taxon>Eukaryota</taxon>
        <taxon>Fungi</taxon>
        <taxon>Dikarya</taxon>
        <taxon>Ascomycota</taxon>
        <taxon>Saccharomycotina</taxon>
        <taxon>Pichiomycetes</taxon>
        <taxon>Debaryomycetaceae</taxon>
        <taxon>Scheffersomyces</taxon>
    </lineage>
</organism>
<feature type="compositionally biased region" description="Acidic residues" evidence="2">
    <location>
        <begin position="257"/>
        <end position="270"/>
    </location>
</feature>
<evidence type="ECO:0000313" key="3">
    <source>
        <dbReference type="EMBL" id="KAG7194449.1"/>
    </source>
</evidence>
<protein>
    <submittedName>
        <fullName evidence="3">Uncharacterized protein</fullName>
    </submittedName>
</protein>
<keyword evidence="4" id="KW-1185">Reference proteome</keyword>
<name>A0A9P7VAN0_9ASCO</name>
<dbReference type="OrthoDB" id="4083304at2759"/>
<dbReference type="EMBL" id="JAHMUF010000007">
    <property type="protein sequence ID" value="KAG7194449.1"/>
    <property type="molecule type" value="Genomic_DNA"/>
</dbReference>
<accession>A0A9P7VAN0</accession>
<dbReference type="RefSeq" id="XP_043049996.1">
    <property type="nucleotide sequence ID" value="XM_043195330.1"/>
</dbReference>
<reference evidence="3" key="1">
    <citation type="submission" date="2021-03" db="EMBL/GenBank/DDBJ databases">
        <authorList>
            <person name="Palmer J.M."/>
        </authorList>
    </citation>
    <scope>NUCLEOTIDE SEQUENCE</scope>
    <source>
        <strain evidence="3">ARV_011</strain>
    </source>
</reference>
<gene>
    <name evidence="3" type="ORF">KQ657_004662</name>
</gene>
<sequence length="345" mass="40433">MAARDIVMLLDELRDAYADLKREKGELRRELDQIKAENRYLKNYIDDLELSPTKKRSRKRGISQLLTQYSEEEEEESNKNIQSSISVYKKTLVQLLKESSSPTKASQATTVILLSPTKMNNINNEVTKEIPGSIPFLVEPLIKDEHGQESEPEEDIIEDSENEESLIIPADFTRLQRKHLKLQHLEAKYWNDLTYTINLTTNPITENSWIITDFKRNHHYKPRHLSQFKRTKLHTTNDKENMLQFYKALNNENKSDIDDDKDDSDDEENELSQLAGKWPSPPGFMRSEFPNTQEHIQRQAIIDARIKDRLRRRLKLSLRQGMWLFTVDILNKYVSAKRFLIDMGG</sequence>
<evidence type="ECO:0000256" key="1">
    <source>
        <dbReference type="SAM" id="Coils"/>
    </source>
</evidence>
<evidence type="ECO:0000256" key="2">
    <source>
        <dbReference type="SAM" id="MobiDB-lite"/>
    </source>
</evidence>
<evidence type="ECO:0000313" key="4">
    <source>
        <dbReference type="Proteomes" id="UP000790833"/>
    </source>
</evidence>
<keyword evidence="1" id="KW-0175">Coiled coil</keyword>
<feature type="region of interest" description="Disordered" evidence="2">
    <location>
        <begin position="254"/>
        <end position="288"/>
    </location>
</feature>
<dbReference type="GeneID" id="66118036"/>
<dbReference type="AlphaFoldDB" id="A0A9P7VAN0"/>
<dbReference type="Proteomes" id="UP000790833">
    <property type="component" value="Unassembled WGS sequence"/>
</dbReference>
<comment type="caution">
    <text evidence="3">The sequence shown here is derived from an EMBL/GenBank/DDBJ whole genome shotgun (WGS) entry which is preliminary data.</text>
</comment>
<feature type="coiled-coil region" evidence="1">
    <location>
        <begin position="3"/>
        <end position="37"/>
    </location>
</feature>